<dbReference type="RefSeq" id="WP_136359089.1">
    <property type="nucleotide sequence ID" value="NZ_CP046266.1"/>
</dbReference>
<accession>A0A4S4BP64</accession>
<dbReference type="OrthoDB" id="1681234at2"/>
<name>A0A4S4BP64_9BACI</name>
<reference evidence="1 2" key="1">
    <citation type="submission" date="2019-04" db="EMBL/GenBank/DDBJ databases">
        <title>Bacillus sediminilitoris sp. nov., isolated from a tidal flat sediment on the East China Sea.</title>
        <authorList>
            <person name="Wei Y."/>
            <person name="Mao H."/>
            <person name="Fang J."/>
        </authorList>
    </citation>
    <scope>NUCLEOTIDE SEQUENCE [LARGE SCALE GENOMIC DNA]</scope>
    <source>
        <strain evidence="1 2">DSL-17</strain>
    </source>
</reference>
<gene>
    <name evidence="1" type="ORF">E6W99_25400</name>
</gene>
<comment type="caution">
    <text evidence="1">The sequence shown here is derived from an EMBL/GenBank/DDBJ whole genome shotgun (WGS) entry which is preliminary data.</text>
</comment>
<proteinExistence type="predicted"/>
<dbReference type="Pfam" id="PF07561">
    <property type="entry name" value="DUF1540"/>
    <property type="match status" value="1"/>
</dbReference>
<dbReference type="Proteomes" id="UP000310334">
    <property type="component" value="Unassembled WGS sequence"/>
</dbReference>
<evidence type="ECO:0000313" key="1">
    <source>
        <dbReference type="EMBL" id="THF74335.1"/>
    </source>
</evidence>
<dbReference type="InterPro" id="IPR011437">
    <property type="entry name" value="DUF1540"/>
</dbReference>
<organism evidence="1 2">
    <name type="scientific">Metabacillus sediminilitoris</name>
    <dbReference type="NCBI Taxonomy" id="2567941"/>
    <lineage>
        <taxon>Bacteria</taxon>
        <taxon>Bacillati</taxon>
        <taxon>Bacillota</taxon>
        <taxon>Bacilli</taxon>
        <taxon>Bacillales</taxon>
        <taxon>Bacillaceae</taxon>
        <taxon>Metabacillus</taxon>
    </lineage>
</organism>
<evidence type="ECO:0000313" key="2">
    <source>
        <dbReference type="Proteomes" id="UP000310334"/>
    </source>
</evidence>
<keyword evidence="2" id="KW-1185">Reference proteome</keyword>
<dbReference type="AlphaFoldDB" id="A0A4S4BP64"/>
<sequence length="55" mass="6131">MNHTAQNVLCEVNSCKNWEQGIKCTADLIYVVSLESKQPSEIKETGCKTFEHSAS</sequence>
<dbReference type="EMBL" id="SSNT01000038">
    <property type="protein sequence ID" value="THF74335.1"/>
    <property type="molecule type" value="Genomic_DNA"/>
</dbReference>
<protein>
    <submittedName>
        <fullName evidence="1">DUF1540 domain-containing protein</fullName>
    </submittedName>
</protein>